<gene>
    <name evidence="1" type="ORF">CN585_08365</name>
</gene>
<name>A0A1X3MWQ2_9BACI</name>
<sequence>MNYLKKWMINYNDYVIIITLKTHIFLIYKKYYNYITKTVDYI</sequence>
<dbReference type="AlphaFoldDB" id="A0A1X3MWQ2"/>
<accession>A0A1X3MWQ2</accession>
<proteinExistence type="predicted"/>
<comment type="caution">
    <text evidence="1">The sequence shown here is derived from an EMBL/GenBank/DDBJ whole genome shotgun (WGS) entry which is preliminary data.</text>
</comment>
<dbReference type="EMBL" id="NUBY01000033">
    <property type="protein sequence ID" value="PEQ08524.1"/>
    <property type="molecule type" value="Genomic_DNA"/>
</dbReference>
<protein>
    <submittedName>
        <fullName evidence="1">TetR family transcriptional regulator</fullName>
    </submittedName>
</protein>
<evidence type="ECO:0000313" key="1">
    <source>
        <dbReference type="EMBL" id="PEQ08524.1"/>
    </source>
</evidence>
<dbReference type="Proteomes" id="UP000220841">
    <property type="component" value="Unassembled WGS sequence"/>
</dbReference>
<reference evidence="1 2" key="1">
    <citation type="submission" date="2017-09" db="EMBL/GenBank/DDBJ databases">
        <title>Large-scale bioinformatics analysis of Bacillus genomes uncovers conserved roles of natural products in bacterial physiology.</title>
        <authorList>
            <consortium name="Agbiome Team Llc"/>
            <person name="Bleich R.M."/>
            <person name="Grubbs K.J."/>
            <person name="Santa Maria K.C."/>
            <person name="Allen S.E."/>
            <person name="Farag S."/>
            <person name="Shank E.A."/>
            <person name="Bowers A."/>
        </authorList>
    </citation>
    <scope>NUCLEOTIDE SEQUENCE [LARGE SCALE GENOMIC DNA]</scope>
    <source>
        <strain evidence="1 2">AFS021349</strain>
    </source>
</reference>
<organism evidence="1 2">
    <name type="scientific">Bacillus toyonensis</name>
    <dbReference type="NCBI Taxonomy" id="155322"/>
    <lineage>
        <taxon>Bacteria</taxon>
        <taxon>Bacillati</taxon>
        <taxon>Bacillota</taxon>
        <taxon>Bacilli</taxon>
        <taxon>Bacillales</taxon>
        <taxon>Bacillaceae</taxon>
        <taxon>Bacillus</taxon>
        <taxon>Bacillus cereus group</taxon>
    </lineage>
</organism>
<evidence type="ECO:0000313" key="2">
    <source>
        <dbReference type="Proteomes" id="UP000220841"/>
    </source>
</evidence>